<feature type="transmembrane region" description="Helical" evidence="10">
    <location>
        <begin position="126"/>
        <end position="144"/>
    </location>
</feature>
<evidence type="ECO:0000256" key="7">
    <source>
        <dbReference type="ARBA" id="ARBA00023136"/>
    </source>
</evidence>
<accession>A0A6B9CEN2</accession>
<evidence type="ECO:0000313" key="11">
    <source>
        <dbReference type="EMBL" id="QGW45392.1"/>
    </source>
</evidence>
<feature type="transmembrane region" description="Helical" evidence="10">
    <location>
        <begin position="293"/>
        <end position="312"/>
    </location>
</feature>
<dbReference type="PANTHER" id="PTHR21137">
    <property type="entry name" value="ODORANT RECEPTOR"/>
    <property type="match status" value="1"/>
</dbReference>
<sequence length="387" mass="45393">MFKIVIPNTFYQLVRLNYLLRIWSDSESPDWREHCLHLIYFFYLVGFMVAVAVGSYATSDKDESVFLVVLAIVYFVMVYRLRYILWQRKDFIYLIEQIGTSYTEDQNEFVKMSDELIFFTKIVRGYLGFALSGSVPAVFLYPFFNEKRSLLFNIAFPFDRTKSEIAFWMAYLFVVGGLLWAALCIFFTVKTWYLMLCLSVKYKMLGNRFRNLGKLKEDESQKKISTAERHRVFYRDLIVAIRTYDHINSVLNTFASNLENLFFLQVLTGAISICGGIYTLAFSRHENMVLDGYNCAFLVYSIFDIYMIMYLGNEIKFSSDQLSYRLLESDWIEQSALCKKSIIILTERLKRPQELTVGKLYPMNLSTFTSIARGAYSMLNVLQHFRS</sequence>
<dbReference type="EMBL" id="MK248978">
    <property type="protein sequence ID" value="QGW45392.1"/>
    <property type="molecule type" value="mRNA"/>
</dbReference>
<keyword evidence="8 10" id="KW-0675">Receptor</keyword>
<feature type="transmembrane region" description="Helical" evidence="10">
    <location>
        <begin position="38"/>
        <end position="58"/>
    </location>
</feature>
<proteinExistence type="evidence at transcript level"/>
<protein>
    <recommendedName>
        <fullName evidence="10">Odorant receptor</fullName>
    </recommendedName>
</protein>
<evidence type="ECO:0000256" key="1">
    <source>
        <dbReference type="ARBA" id="ARBA00004651"/>
    </source>
</evidence>
<keyword evidence="5 10" id="KW-0552">Olfaction</keyword>
<keyword evidence="7 10" id="KW-0472">Membrane</keyword>
<evidence type="ECO:0000256" key="8">
    <source>
        <dbReference type="ARBA" id="ARBA00023170"/>
    </source>
</evidence>
<dbReference type="AlphaFoldDB" id="A0A6B9CEN2"/>
<dbReference type="PANTHER" id="PTHR21137:SF35">
    <property type="entry name" value="ODORANT RECEPTOR 19A-RELATED"/>
    <property type="match status" value="1"/>
</dbReference>
<dbReference type="InterPro" id="IPR004117">
    <property type="entry name" value="7tm6_olfct_rcpt"/>
</dbReference>
<reference evidence="11" key="1">
    <citation type="submission" date="2018-11" db="EMBL/GenBank/DDBJ databases">
        <authorList>
            <person name="Zhao Y."/>
            <person name="Mu W."/>
            <person name="Zhou C."/>
        </authorList>
    </citation>
    <scope>NUCLEOTIDE SEQUENCE</scope>
</reference>
<keyword evidence="6 10" id="KW-1133">Transmembrane helix</keyword>
<evidence type="ECO:0000256" key="4">
    <source>
        <dbReference type="ARBA" id="ARBA00022692"/>
    </source>
</evidence>
<dbReference type="GO" id="GO:0005886">
    <property type="term" value="C:plasma membrane"/>
    <property type="evidence" value="ECO:0007669"/>
    <property type="project" value="UniProtKB-SubCell"/>
</dbReference>
<evidence type="ECO:0000256" key="6">
    <source>
        <dbReference type="ARBA" id="ARBA00022989"/>
    </source>
</evidence>
<dbReference type="GO" id="GO:0005549">
    <property type="term" value="F:odorant binding"/>
    <property type="evidence" value="ECO:0007669"/>
    <property type="project" value="InterPro"/>
</dbReference>
<comment type="subcellular location">
    <subcellularLocation>
        <location evidence="1 10">Cell membrane</location>
        <topology evidence="1 10">Multi-pass membrane protein</topology>
    </subcellularLocation>
</comment>
<feature type="transmembrane region" description="Helical" evidence="10">
    <location>
        <begin position="261"/>
        <end position="281"/>
    </location>
</feature>
<keyword evidence="2" id="KW-1003">Cell membrane</keyword>
<dbReference type="GO" id="GO:0007165">
    <property type="term" value="P:signal transduction"/>
    <property type="evidence" value="ECO:0007669"/>
    <property type="project" value="UniProtKB-KW"/>
</dbReference>
<keyword evidence="3 10" id="KW-0716">Sensory transduction</keyword>
<name>A0A6B9CEN2_9DIPT</name>
<organism evidence="11">
    <name type="scientific">Bradysia odoriphaga</name>
    <dbReference type="NCBI Taxonomy" id="1564500"/>
    <lineage>
        <taxon>Eukaryota</taxon>
        <taxon>Metazoa</taxon>
        <taxon>Ecdysozoa</taxon>
        <taxon>Arthropoda</taxon>
        <taxon>Hexapoda</taxon>
        <taxon>Insecta</taxon>
        <taxon>Pterygota</taxon>
        <taxon>Neoptera</taxon>
        <taxon>Endopterygota</taxon>
        <taxon>Diptera</taxon>
        <taxon>Nematocera</taxon>
        <taxon>Sciaroidea</taxon>
        <taxon>Sciaridae</taxon>
        <taxon>Bradysia</taxon>
    </lineage>
</organism>
<feature type="transmembrane region" description="Helical" evidence="10">
    <location>
        <begin position="65"/>
        <end position="85"/>
    </location>
</feature>
<comment type="caution">
    <text evidence="10">Lacks conserved residue(s) required for the propagation of feature annotation.</text>
</comment>
<evidence type="ECO:0000256" key="9">
    <source>
        <dbReference type="ARBA" id="ARBA00023224"/>
    </source>
</evidence>
<comment type="similarity">
    <text evidence="10">Belongs to the insect chemoreceptor superfamily. Heteromeric odorant receptor channel (TC 1.A.69) family.</text>
</comment>
<evidence type="ECO:0000256" key="5">
    <source>
        <dbReference type="ARBA" id="ARBA00022725"/>
    </source>
</evidence>
<dbReference type="GO" id="GO:0004984">
    <property type="term" value="F:olfactory receptor activity"/>
    <property type="evidence" value="ECO:0007669"/>
    <property type="project" value="InterPro"/>
</dbReference>
<evidence type="ECO:0000256" key="3">
    <source>
        <dbReference type="ARBA" id="ARBA00022606"/>
    </source>
</evidence>
<evidence type="ECO:0000256" key="10">
    <source>
        <dbReference type="RuleBase" id="RU351113"/>
    </source>
</evidence>
<dbReference type="Pfam" id="PF02949">
    <property type="entry name" value="7tm_6"/>
    <property type="match status" value="1"/>
</dbReference>
<keyword evidence="4 10" id="KW-0812">Transmembrane</keyword>
<keyword evidence="9 10" id="KW-0807">Transducer</keyword>
<evidence type="ECO:0000256" key="2">
    <source>
        <dbReference type="ARBA" id="ARBA00022475"/>
    </source>
</evidence>
<feature type="transmembrane region" description="Helical" evidence="10">
    <location>
        <begin position="165"/>
        <end position="189"/>
    </location>
</feature>